<dbReference type="Proteomes" id="UP000559653">
    <property type="component" value="Unassembled WGS sequence"/>
</dbReference>
<protein>
    <submittedName>
        <fullName evidence="1">Amidohydrolase family protein</fullName>
    </submittedName>
</protein>
<gene>
    <name evidence="1" type="ORF">H2B03_05385</name>
</gene>
<name>A0AC60VZE3_9ARCH</name>
<accession>A0AC60VZE3</accession>
<proteinExistence type="predicted"/>
<evidence type="ECO:0000313" key="2">
    <source>
        <dbReference type="Proteomes" id="UP000559653"/>
    </source>
</evidence>
<comment type="caution">
    <text evidence="1">The sequence shown here is derived from an EMBL/GenBank/DDBJ whole genome shotgun (WGS) entry which is preliminary data.</text>
</comment>
<reference evidence="1 2" key="1">
    <citation type="journal article" date="2020" name="Appl. Environ. Microbiol.">
        <title>Genomic Characteristics of a Novel Species of Ammonia-Oxidizing Archaea from the Jiulong River Estuary.</title>
        <authorList>
            <person name="Zou D."/>
            <person name="Wan R."/>
            <person name="Han L."/>
            <person name="Xu M.N."/>
            <person name="Liu Y."/>
            <person name="Liu H."/>
            <person name="Kao S.J."/>
            <person name="Li M."/>
        </authorList>
    </citation>
    <scope>NUCLEOTIDE SEQUENCE [LARGE SCALE GENOMIC DNA]</scope>
    <source>
        <strain evidence="1">W1bin1</strain>
    </source>
</reference>
<evidence type="ECO:0000313" key="1">
    <source>
        <dbReference type="EMBL" id="MBA4452586.1"/>
    </source>
</evidence>
<dbReference type="EMBL" id="JACEMZ010000031">
    <property type="protein sequence ID" value="MBA4452586.1"/>
    <property type="molecule type" value="Genomic_DNA"/>
</dbReference>
<sequence>MLIKNISVLLGSELEFVSNTNIKIQNNRFKRIQPKIGPSSKEESIDGEGLLLLPGFVNCHTHIGDSIAKDITLNSSMEKRVHPVSGIKSKILKETDPKHLKKFMQNSCISMLKKGITTFVDFREGGLDGILLLKEALNPIPIRSIILGRLEMYQNNIEIRKNIPFPKNKYSDLTNLLSKCDGLGISGANENSNSFLRFYSKSSKIRAIHSSETKQSLETSKKLTGKSETMRSLSLKPHFLVHMTYASKGDLYAAAKKTRGIVICPRANAALAEGIPDINLMKKCGCTTAIGTDNVMINSPDMFREMDYLWKVTMGLKKTRVNPKEILKMSTVNGGRILKKDIGVIETGKLADGIFIDKHSIDLEPMHNVYASIVQRASESNIKAVMIGGKIVHGKL</sequence>
<organism evidence="1 2">
    <name type="scientific">Candidatus Nitrosomaritimum aestuariumsis</name>
    <dbReference type="NCBI Taxonomy" id="3342354"/>
    <lineage>
        <taxon>Archaea</taxon>
        <taxon>Nitrososphaerota</taxon>
        <taxon>Nitrososphaeria</taxon>
        <taxon>Nitrosopumilales</taxon>
        <taxon>Nitrosopumilaceae</taxon>
        <taxon>Candidatus Nitrosomaritimum</taxon>
    </lineage>
</organism>